<dbReference type="AlphaFoldDB" id="A0AA96ZTX7"/>
<dbReference type="GeneID" id="89229643"/>
<gene>
    <name evidence="2" type="ORF">MsAc7_05260</name>
</gene>
<name>A0AA96ZTX7_9EURY</name>
<keyword evidence="3" id="KW-1185">Reference proteome</keyword>
<evidence type="ECO:0000313" key="2">
    <source>
        <dbReference type="EMBL" id="WNY24994.1"/>
    </source>
</evidence>
<accession>A0AA96ZTX7</accession>
<keyword evidence="1" id="KW-0472">Membrane</keyword>
<evidence type="ECO:0000256" key="1">
    <source>
        <dbReference type="SAM" id="Phobius"/>
    </source>
</evidence>
<protein>
    <submittedName>
        <fullName evidence="2">Uncharacterized protein</fullName>
    </submittedName>
</protein>
<reference evidence="2 3" key="1">
    <citation type="submission" date="2023-07" db="EMBL/GenBank/DDBJ databases">
        <title>Closed genoem sequence of Methanosarcinaceae archaeon Ac7.</title>
        <authorList>
            <person name="Poehlein A."/>
            <person name="Protasov E."/>
            <person name="Platt K."/>
            <person name="Reeh H."/>
            <person name="Daniel R."/>
            <person name="Brune A."/>
        </authorList>
    </citation>
    <scope>NUCLEOTIDE SEQUENCE [LARGE SCALE GENOMIC DNA]</scope>
    <source>
        <strain evidence="2 3">Ac7</strain>
    </source>
</reference>
<proteinExistence type="predicted"/>
<dbReference type="Proteomes" id="UP001303587">
    <property type="component" value="Chromosome"/>
</dbReference>
<dbReference type="RefSeq" id="WP_338103047.1">
    <property type="nucleotide sequence ID" value="NZ_CP131060.1"/>
</dbReference>
<feature type="transmembrane region" description="Helical" evidence="1">
    <location>
        <begin position="144"/>
        <end position="163"/>
    </location>
</feature>
<keyword evidence="1" id="KW-1133">Transmembrane helix</keyword>
<keyword evidence="1" id="KW-0812">Transmembrane</keyword>
<sequence length="169" mass="18703">MKAIKILLVTICLLFILTAFSAANSDEQNFKDPILLRESGKPPTAEEAKIYWPLLVNVTDEISEKHLLDPYLHYLSNGYGPSTNGYFLIGACMDCEIPEEDLDEMVNIVTEVGQRNGLEDIPIRIIREPRAQNASMPAPEKNEMPGFVAPTAILSLAAIGIICNKSKKK</sequence>
<evidence type="ECO:0000313" key="3">
    <source>
        <dbReference type="Proteomes" id="UP001303587"/>
    </source>
</evidence>
<organism evidence="2 3">
    <name type="scientific">Methanolapillus millepedarum</name>
    <dbReference type="NCBI Taxonomy" id="3028296"/>
    <lineage>
        <taxon>Archaea</taxon>
        <taxon>Methanobacteriati</taxon>
        <taxon>Methanobacteriota</taxon>
        <taxon>Stenosarchaea group</taxon>
        <taxon>Methanomicrobia</taxon>
        <taxon>Methanosarcinales</taxon>
        <taxon>Methanosarcinaceae</taxon>
        <taxon>Methanolapillus</taxon>
    </lineage>
</organism>
<dbReference type="EMBL" id="CP131060">
    <property type="protein sequence ID" value="WNY24994.1"/>
    <property type="molecule type" value="Genomic_DNA"/>
</dbReference>